<keyword evidence="4" id="KW-0732">Signal</keyword>
<feature type="domain" description="TIL" evidence="5">
    <location>
        <begin position="30"/>
        <end position="82"/>
    </location>
</feature>
<comment type="similarity">
    <text evidence="1">Belongs to the serine protease inhibitor-like (TIL domain-containing) family.</text>
</comment>
<evidence type="ECO:0000313" key="6">
    <source>
        <dbReference type="EMBL" id="SNX32969.1"/>
    </source>
</evidence>
<dbReference type="SUPFAM" id="SSF57567">
    <property type="entry name" value="Serine protease inhibitors"/>
    <property type="match status" value="1"/>
</dbReference>
<dbReference type="Pfam" id="PF01826">
    <property type="entry name" value="TIL"/>
    <property type="match status" value="1"/>
</dbReference>
<dbReference type="InterPro" id="IPR051368">
    <property type="entry name" value="SerProtInhib-TIL_Domain"/>
</dbReference>
<reference evidence="7" key="2">
    <citation type="submission" date="2019-05" db="EMBL/GenBank/DDBJ databases">
        <title>Unravelling the molecular evolution of spider venoms.</title>
        <authorList>
            <person name="Pineda S."/>
        </authorList>
    </citation>
    <scope>NUCLEOTIDE SEQUENCE</scope>
</reference>
<protein>
    <submittedName>
        <fullName evidence="6">U28-Liphistoxin-Lsp1a_1</fullName>
    </submittedName>
    <submittedName>
        <fullName evidence="7">U31-Liphistoxin-Lsp1a_1</fullName>
    </submittedName>
</protein>
<dbReference type="PANTHER" id="PTHR23259:SF70">
    <property type="entry name" value="ACCESSORY GLAND PROTEIN ACP62F-RELATED"/>
    <property type="match status" value="1"/>
</dbReference>
<reference evidence="7" key="1">
    <citation type="submission" date="2017-05" db="EMBL/GenBank/DDBJ databases">
        <authorList>
            <person name="QRISCLOUD D."/>
        </authorList>
    </citation>
    <scope>NUCLEOTIDE SEQUENCE</scope>
</reference>
<dbReference type="GO" id="GO:0030414">
    <property type="term" value="F:peptidase inhibitor activity"/>
    <property type="evidence" value="ECO:0007669"/>
    <property type="project" value="UniProtKB-KW"/>
</dbReference>
<evidence type="ECO:0000256" key="1">
    <source>
        <dbReference type="ARBA" id="ARBA00007611"/>
    </source>
</evidence>
<evidence type="ECO:0000313" key="7">
    <source>
        <dbReference type="EMBL" id="SNX35608.1"/>
    </source>
</evidence>
<feature type="signal peptide" evidence="4">
    <location>
        <begin position="1"/>
        <end position="22"/>
    </location>
</feature>
<dbReference type="EMBL" id="HAHL01000009">
    <property type="protein sequence ID" value="SNX32735.1"/>
    <property type="molecule type" value="Transcribed_RNA"/>
</dbReference>
<dbReference type="PANTHER" id="PTHR23259">
    <property type="entry name" value="RIDDLE"/>
    <property type="match status" value="1"/>
</dbReference>
<dbReference type="EMBL" id="HAHL01000348">
    <property type="protein sequence ID" value="SNX35608.1"/>
    <property type="molecule type" value="Transcribed_RNA"/>
</dbReference>
<dbReference type="EMBL" id="HAHK01000030">
    <property type="protein sequence ID" value="SNX32969.1"/>
    <property type="molecule type" value="Transcribed_RNA"/>
</dbReference>
<dbReference type="CDD" id="cd19941">
    <property type="entry name" value="TIL"/>
    <property type="match status" value="1"/>
</dbReference>
<sequence>MKTFALCFALIVLVALYETSVAADLCDESKGEVYMSCGTACPATCDNYNTIRPCTLQCVQGCFCKRGLVRNADDYCVDPSEC</sequence>
<organism evidence="7">
    <name type="scientific">Liphistius sp. SGP-2016</name>
    <dbReference type="NCBI Taxonomy" id="1905180"/>
    <lineage>
        <taxon>Eukaryota</taxon>
        <taxon>Metazoa</taxon>
        <taxon>Ecdysozoa</taxon>
        <taxon>Arthropoda</taxon>
        <taxon>Chelicerata</taxon>
        <taxon>Arachnida</taxon>
        <taxon>Araneae</taxon>
        <taxon>Mesothelae</taxon>
        <taxon>Liphistiidae</taxon>
        <taxon>Liphistius</taxon>
    </lineage>
</organism>
<dbReference type="AlphaFoldDB" id="A0A4V2H9C9"/>
<feature type="chain" id="PRO_5033838347" evidence="4">
    <location>
        <begin position="23"/>
        <end position="82"/>
    </location>
</feature>
<evidence type="ECO:0000256" key="4">
    <source>
        <dbReference type="SAM" id="SignalP"/>
    </source>
</evidence>
<name>A0A4V2H9C9_9ARAC</name>
<dbReference type="InterPro" id="IPR002919">
    <property type="entry name" value="TIL_dom"/>
</dbReference>
<dbReference type="InterPro" id="IPR036084">
    <property type="entry name" value="Ser_inhib-like_sf"/>
</dbReference>
<keyword evidence="3" id="KW-1015">Disulfide bond</keyword>
<dbReference type="FunFam" id="2.10.25.10:FF:000055">
    <property type="entry name" value="alpha-tectorin isoform X1"/>
    <property type="match status" value="1"/>
</dbReference>
<accession>A0A4V2H9C9</accession>
<keyword evidence="2" id="KW-0646">Protease inhibitor</keyword>
<dbReference type="EMBL" id="HAHK01000253">
    <property type="protein sequence ID" value="SNX34876.1"/>
    <property type="molecule type" value="Transcribed_RNA"/>
</dbReference>
<evidence type="ECO:0000256" key="2">
    <source>
        <dbReference type="ARBA" id="ARBA00022690"/>
    </source>
</evidence>
<dbReference type="Gene3D" id="2.10.25.10">
    <property type="entry name" value="Laminin"/>
    <property type="match status" value="1"/>
</dbReference>
<proteinExistence type="inferred from homology"/>
<evidence type="ECO:0000256" key="3">
    <source>
        <dbReference type="ARBA" id="ARBA00023157"/>
    </source>
</evidence>
<evidence type="ECO:0000259" key="5">
    <source>
        <dbReference type="Pfam" id="PF01826"/>
    </source>
</evidence>